<accession>A0A6C0L9I9</accession>
<name>A0A6C0L9I9_9ZZZZ</name>
<organism evidence="1">
    <name type="scientific">viral metagenome</name>
    <dbReference type="NCBI Taxonomy" id="1070528"/>
    <lineage>
        <taxon>unclassified sequences</taxon>
        <taxon>metagenomes</taxon>
        <taxon>organismal metagenomes</taxon>
    </lineage>
</organism>
<dbReference type="Gene3D" id="3.75.10.10">
    <property type="entry name" value="L-arginine/glycine Amidinotransferase, Chain A"/>
    <property type="match status" value="1"/>
</dbReference>
<sequence length="287" mass="32360">MIRVCIAPTTFEIMAMQEKQNTYVDIDYVPDRDKVVKEHETMTKDFVYTPVHVYTVMPRPKVHLPDIVFIANGGLSLPRLPEACVLLPSMKYVQRKRELPYLKGIYNDLGIKTIPFPTSATFEGQAELKWFHGGTLAVGGYGFRSTKKSFDVLARVLEEVYRKHGVTPPKILAIPLESADYYHLDVAMLEYGEKCIVHKRAFSTASIAALEKFLGKASVYVIDTKDSFCLNAVVDGKNLITHRLTDPKLKGILEKRTGLHVTQIDTREFEKSGGSVRCMTLDIYAPL</sequence>
<dbReference type="SUPFAM" id="SSF55909">
    <property type="entry name" value="Pentein"/>
    <property type="match status" value="1"/>
</dbReference>
<protein>
    <recommendedName>
        <fullName evidence="2">Amidinotransferase</fullName>
    </recommendedName>
</protein>
<dbReference type="EMBL" id="MN740439">
    <property type="protein sequence ID" value="QHU26338.1"/>
    <property type="molecule type" value="Genomic_DNA"/>
</dbReference>
<dbReference type="Pfam" id="PF19420">
    <property type="entry name" value="DDAH_eukar"/>
    <property type="match status" value="1"/>
</dbReference>
<evidence type="ECO:0000313" key="1">
    <source>
        <dbReference type="EMBL" id="QHU26338.1"/>
    </source>
</evidence>
<proteinExistence type="predicted"/>
<reference evidence="1" key="1">
    <citation type="journal article" date="2020" name="Nature">
        <title>Giant virus diversity and host interactions through global metagenomics.</title>
        <authorList>
            <person name="Schulz F."/>
            <person name="Roux S."/>
            <person name="Paez-Espino D."/>
            <person name="Jungbluth S."/>
            <person name="Walsh D.A."/>
            <person name="Denef V.J."/>
            <person name="McMahon K.D."/>
            <person name="Konstantinidis K.T."/>
            <person name="Eloe-Fadrosh E.A."/>
            <person name="Kyrpides N.C."/>
            <person name="Woyke T."/>
        </authorList>
    </citation>
    <scope>NUCLEOTIDE SEQUENCE</scope>
    <source>
        <strain evidence="1">GVMAG-M-3300027759-16</strain>
    </source>
</reference>
<evidence type="ECO:0008006" key="2">
    <source>
        <dbReference type="Google" id="ProtNLM"/>
    </source>
</evidence>
<dbReference type="AlphaFoldDB" id="A0A6C0L9I9"/>